<dbReference type="AlphaFoldDB" id="A0A8S3D758"/>
<evidence type="ECO:0000313" key="1">
    <source>
        <dbReference type="EMBL" id="CAF4953358.1"/>
    </source>
</evidence>
<name>A0A8S3D758_9BILA</name>
<organism evidence="1 2">
    <name type="scientific">Rotaria magnacalcarata</name>
    <dbReference type="NCBI Taxonomy" id="392030"/>
    <lineage>
        <taxon>Eukaryota</taxon>
        <taxon>Metazoa</taxon>
        <taxon>Spiralia</taxon>
        <taxon>Gnathifera</taxon>
        <taxon>Rotifera</taxon>
        <taxon>Eurotatoria</taxon>
        <taxon>Bdelloidea</taxon>
        <taxon>Philodinida</taxon>
        <taxon>Philodinidae</taxon>
        <taxon>Rotaria</taxon>
    </lineage>
</organism>
<comment type="caution">
    <text evidence="1">The sequence shown here is derived from an EMBL/GenBank/DDBJ whole genome shotgun (WGS) entry which is preliminary data.</text>
</comment>
<sequence>MAVNNDTIIDSLHQLETLLLHGNILDEVESHPLISLRDQLKSIYPKPDSRTIDEDKKLIADLNYFEINSLYHLIKQYSLIVPSTLLTALFDVIRLKICINMETYPSVCDYYFDWSLTYLVADSTINYLIDAKHVLPNMDEYFLALFSCIGHQSVCTKARISYSMSISHKNTPTFFQLNDSTERLLQAFIIYLNNYFLNNHQQCESHFRILNWLLNMTDIYGFVPYFVKTGFPNALPQWISIKQDERKDISLELWDFIFGILYNLTRHWSGVEALNKFKM</sequence>
<dbReference type="EMBL" id="CAJOBI010188585">
    <property type="protein sequence ID" value="CAF4953358.1"/>
    <property type="molecule type" value="Genomic_DNA"/>
</dbReference>
<gene>
    <name evidence="1" type="ORF">SMN809_LOCUS54231</name>
</gene>
<dbReference type="Proteomes" id="UP000676336">
    <property type="component" value="Unassembled WGS sequence"/>
</dbReference>
<protein>
    <submittedName>
        <fullName evidence="1">Uncharacterized protein</fullName>
    </submittedName>
</protein>
<evidence type="ECO:0000313" key="2">
    <source>
        <dbReference type="Proteomes" id="UP000676336"/>
    </source>
</evidence>
<feature type="non-terminal residue" evidence="1">
    <location>
        <position position="279"/>
    </location>
</feature>
<feature type="non-terminal residue" evidence="1">
    <location>
        <position position="1"/>
    </location>
</feature>
<reference evidence="1" key="1">
    <citation type="submission" date="2021-02" db="EMBL/GenBank/DDBJ databases">
        <authorList>
            <person name="Nowell W R."/>
        </authorList>
    </citation>
    <scope>NUCLEOTIDE SEQUENCE</scope>
</reference>
<accession>A0A8S3D758</accession>
<proteinExistence type="predicted"/>